<dbReference type="eggNOG" id="COG0811">
    <property type="taxonomic scope" value="Bacteria"/>
</dbReference>
<evidence type="ECO:0000256" key="1">
    <source>
        <dbReference type="SAM" id="Phobius"/>
    </source>
</evidence>
<feature type="transmembrane region" description="Helical" evidence="1">
    <location>
        <begin position="89"/>
        <end position="111"/>
    </location>
</feature>
<dbReference type="EMBL" id="CP000747">
    <property type="protein sequence ID" value="ACG78616.1"/>
    <property type="molecule type" value="Genomic_DNA"/>
</dbReference>
<name>B4REU0_PHEZH</name>
<evidence type="ECO:0000313" key="3">
    <source>
        <dbReference type="EMBL" id="ACG78616.1"/>
    </source>
</evidence>
<dbReference type="HOGENOM" id="CLU_1633834_0_0_5"/>
<keyword evidence="4" id="KW-1185">Reference proteome</keyword>
<dbReference type="RefSeq" id="WP_012522757.1">
    <property type="nucleotide sequence ID" value="NC_011144.1"/>
</dbReference>
<feature type="chain" id="PRO_5002822068" description="DUF2975 domain-containing protein" evidence="2">
    <location>
        <begin position="22"/>
        <end position="162"/>
    </location>
</feature>
<protein>
    <recommendedName>
        <fullName evidence="5">DUF2975 domain-containing protein</fullName>
    </recommendedName>
</protein>
<organism evidence="3 4">
    <name type="scientific">Phenylobacterium zucineum (strain HLK1)</name>
    <dbReference type="NCBI Taxonomy" id="450851"/>
    <lineage>
        <taxon>Bacteria</taxon>
        <taxon>Pseudomonadati</taxon>
        <taxon>Pseudomonadota</taxon>
        <taxon>Alphaproteobacteria</taxon>
        <taxon>Caulobacterales</taxon>
        <taxon>Caulobacteraceae</taxon>
        <taxon>Phenylobacterium</taxon>
    </lineage>
</organism>
<evidence type="ECO:0000313" key="4">
    <source>
        <dbReference type="Proteomes" id="UP000001868"/>
    </source>
</evidence>
<proteinExistence type="predicted"/>
<evidence type="ECO:0008006" key="5">
    <source>
        <dbReference type="Google" id="ProtNLM"/>
    </source>
</evidence>
<keyword evidence="1" id="KW-0472">Membrane</keyword>
<dbReference type="KEGG" id="pzu:PHZ_c2205"/>
<evidence type="ECO:0000256" key="2">
    <source>
        <dbReference type="SAM" id="SignalP"/>
    </source>
</evidence>
<feature type="transmembrane region" description="Helical" evidence="1">
    <location>
        <begin position="45"/>
        <end position="68"/>
    </location>
</feature>
<accession>B4REU0</accession>
<gene>
    <name evidence="3" type="ordered locus">PHZ_c2205</name>
</gene>
<feature type="signal peptide" evidence="2">
    <location>
        <begin position="1"/>
        <end position="21"/>
    </location>
</feature>
<keyword evidence="1" id="KW-1133">Transmembrane helix</keyword>
<dbReference type="STRING" id="450851.PHZ_c2205"/>
<dbReference type="OrthoDB" id="7210713at2"/>
<dbReference type="AlphaFoldDB" id="B4REU0"/>
<keyword evidence="1" id="KW-0812">Transmembrane</keyword>
<keyword evidence="2" id="KW-0732">Signal</keyword>
<sequence>MRSKVLALLAATAAVPAVARAQDGYTVVPAAERLTFGDVFADASVEVKTAMVLLIAGAAASLIIWAMSLRKVGQADAPALAGAMGWLRIIRSGGVMLGVLTASFILLWSFIGVANVRPAPSLTVLAPGFAEACLAVMLGLLASTVAVVCERHLEARIRRAAA</sequence>
<feature type="transmembrane region" description="Helical" evidence="1">
    <location>
        <begin position="123"/>
        <end position="149"/>
    </location>
</feature>
<reference evidence="3 4" key="1">
    <citation type="journal article" date="2008" name="BMC Genomics">
        <title>Complete genome of Phenylobacterium zucineum - a novel facultative intracellular bacterium isolated from human erythroleukemia cell line K562.</title>
        <authorList>
            <person name="Luo Y."/>
            <person name="Xu X."/>
            <person name="Ding Z."/>
            <person name="Liu Z."/>
            <person name="Zhang B."/>
            <person name="Yan Z."/>
            <person name="Sun J."/>
            <person name="Hu S."/>
            <person name="Hu X."/>
        </authorList>
    </citation>
    <scope>NUCLEOTIDE SEQUENCE [LARGE SCALE GENOMIC DNA]</scope>
    <source>
        <strain evidence="3 4">HLK1</strain>
    </source>
</reference>
<dbReference type="Proteomes" id="UP000001868">
    <property type="component" value="Chromosome"/>
</dbReference>